<keyword evidence="9" id="KW-1185">Reference proteome</keyword>
<dbReference type="Gene3D" id="1.20.950.20">
    <property type="entry name" value="Transmembrane di-heme cytochromes, Chain C"/>
    <property type="match status" value="1"/>
</dbReference>
<protein>
    <submittedName>
        <fullName evidence="8">Ni/Fe-hydrogenase 1 b-type cytochrome subunit</fullName>
    </submittedName>
</protein>
<keyword evidence="2" id="KW-1003">Cell membrane</keyword>
<organism evidence="8 9">
    <name type="scientific">Sphingomonas sinipercae</name>
    <dbReference type="NCBI Taxonomy" id="2714944"/>
    <lineage>
        <taxon>Bacteria</taxon>
        <taxon>Pseudomonadati</taxon>
        <taxon>Pseudomonadota</taxon>
        <taxon>Alphaproteobacteria</taxon>
        <taxon>Sphingomonadales</taxon>
        <taxon>Sphingomonadaceae</taxon>
        <taxon>Sphingomonas</taxon>
    </lineage>
</organism>
<dbReference type="PANTHER" id="PTHR30485:SF2">
    <property type="entry name" value="BLL0597 PROTEIN"/>
    <property type="match status" value="1"/>
</dbReference>
<dbReference type="GO" id="GO:0022904">
    <property type="term" value="P:respiratory electron transport chain"/>
    <property type="evidence" value="ECO:0007669"/>
    <property type="project" value="InterPro"/>
</dbReference>
<evidence type="ECO:0000256" key="3">
    <source>
        <dbReference type="ARBA" id="ARBA00022692"/>
    </source>
</evidence>
<feature type="transmembrane region" description="Helical" evidence="6">
    <location>
        <begin position="142"/>
        <end position="163"/>
    </location>
</feature>
<dbReference type="InterPro" id="IPR011577">
    <property type="entry name" value="Cyt_b561_bac/Ni-Hgenase"/>
</dbReference>
<proteinExistence type="predicted"/>
<evidence type="ECO:0000313" key="8">
    <source>
        <dbReference type="EMBL" id="QIL02026.1"/>
    </source>
</evidence>
<name>A0A6G7ZMA2_9SPHN</name>
<accession>A0A6G7ZMA2</accession>
<evidence type="ECO:0000259" key="7">
    <source>
        <dbReference type="Pfam" id="PF01292"/>
    </source>
</evidence>
<dbReference type="SUPFAM" id="SSF81342">
    <property type="entry name" value="Transmembrane di-heme cytochromes"/>
    <property type="match status" value="1"/>
</dbReference>
<evidence type="ECO:0000256" key="1">
    <source>
        <dbReference type="ARBA" id="ARBA00004651"/>
    </source>
</evidence>
<dbReference type="Pfam" id="PF01292">
    <property type="entry name" value="Ni_hydr_CYTB"/>
    <property type="match status" value="1"/>
</dbReference>
<keyword evidence="5 6" id="KW-0472">Membrane</keyword>
<feature type="domain" description="Cytochrome b561 bacterial/Ni-hydrogenase" evidence="7">
    <location>
        <begin position="7"/>
        <end position="176"/>
    </location>
</feature>
<dbReference type="InterPro" id="IPR016174">
    <property type="entry name" value="Di-haem_cyt_TM"/>
</dbReference>
<evidence type="ECO:0000256" key="5">
    <source>
        <dbReference type="ARBA" id="ARBA00023136"/>
    </source>
</evidence>
<dbReference type="KEGG" id="ssin:G7078_03975"/>
<dbReference type="Proteomes" id="UP000502502">
    <property type="component" value="Chromosome"/>
</dbReference>
<feature type="transmembrane region" description="Helical" evidence="6">
    <location>
        <begin position="12"/>
        <end position="30"/>
    </location>
</feature>
<feature type="transmembrane region" description="Helical" evidence="6">
    <location>
        <begin position="191"/>
        <end position="209"/>
    </location>
</feature>
<dbReference type="InterPro" id="IPR051542">
    <property type="entry name" value="Hydrogenase_cytochrome"/>
</dbReference>
<keyword evidence="4 6" id="KW-1133">Transmembrane helix</keyword>
<feature type="transmembrane region" description="Helical" evidence="6">
    <location>
        <begin position="37"/>
        <end position="55"/>
    </location>
</feature>
<dbReference type="AlphaFoldDB" id="A0A6G7ZMA2"/>
<dbReference type="GO" id="GO:0009055">
    <property type="term" value="F:electron transfer activity"/>
    <property type="evidence" value="ECO:0007669"/>
    <property type="project" value="InterPro"/>
</dbReference>
<evidence type="ECO:0000256" key="6">
    <source>
        <dbReference type="SAM" id="Phobius"/>
    </source>
</evidence>
<keyword evidence="3 6" id="KW-0812">Transmembrane</keyword>
<dbReference type="RefSeq" id="WP_166093220.1">
    <property type="nucleotide sequence ID" value="NZ_CP049871.1"/>
</dbReference>
<dbReference type="GO" id="GO:0005886">
    <property type="term" value="C:plasma membrane"/>
    <property type="evidence" value="ECO:0007669"/>
    <property type="project" value="UniProtKB-SubCell"/>
</dbReference>
<comment type="subcellular location">
    <subcellularLocation>
        <location evidence="1">Cell membrane</location>
        <topology evidence="1">Multi-pass membrane protein</topology>
    </subcellularLocation>
</comment>
<evidence type="ECO:0000256" key="2">
    <source>
        <dbReference type="ARBA" id="ARBA00022475"/>
    </source>
</evidence>
<reference evidence="8 9" key="1">
    <citation type="submission" date="2020-03" db="EMBL/GenBank/DDBJ databases">
        <title>Sphingomonas sp. nov., isolated from fish.</title>
        <authorList>
            <person name="Hyun D.-W."/>
            <person name="Bae J.-W."/>
        </authorList>
    </citation>
    <scope>NUCLEOTIDE SEQUENCE [LARGE SCALE GENOMIC DNA]</scope>
    <source>
        <strain evidence="8 9">HDW15C</strain>
    </source>
</reference>
<feature type="transmembrane region" description="Helical" evidence="6">
    <location>
        <begin position="91"/>
        <end position="112"/>
    </location>
</feature>
<sequence>MTEKQRVWDVPIRLFHWLLAGLIAFSWWSAENHHGDWHLWSGFGILTLLLFRILWGFFGSSTARFASFVRGPASVFAYLRGEWRGIGHSPLGALSVVAMLLAVAVQVGLGLVSQDEDGLVAGPLADLVGLDLSEQATDLHESFFYVLLGLIVLHLAALAYYRLVRRKDLISPMITGRAGAQGFEGMRPGKWWAALLCLAAAIAITRWIVGGAPPFGG</sequence>
<gene>
    <name evidence="8" type="ORF">G7078_03975</name>
</gene>
<dbReference type="EMBL" id="CP049871">
    <property type="protein sequence ID" value="QIL02026.1"/>
    <property type="molecule type" value="Genomic_DNA"/>
</dbReference>
<dbReference type="GO" id="GO:0020037">
    <property type="term" value="F:heme binding"/>
    <property type="evidence" value="ECO:0007669"/>
    <property type="project" value="TreeGrafter"/>
</dbReference>
<evidence type="ECO:0000313" key="9">
    <source>
        <dbReference type="Proteomes" id="UP000502502"/>
    </source>
</evidence>
<evidence type="ECO:0000256" key="4">
    <source>
        <dbReference type="ARBA" id="ARBA00022989"/>
    </source>
</evidence>
<dbReference type="PANTHER" id="PTHR30485">
    <property type="entry name" value="NI/FE-HYDROGENASE 1 B-TYPE CYTOCHROME SUBUNIT"/>
    <property type="match status" value="1"/>
</dbReference>